<dbReference type="SUPFAM" id="SSF53474">
    <property type="entry name" value="alpha/beta-Hydrolases"/>
    <property type="match status" value="1"/>
</dbReference>
<protein>
    <submittedName>
        <fullName evidence="4">Acetyl esterase/lipase</fullName>
    </submittedName>
</protein>
<keyword evidence="5" id="KW-1185">Reference proteome</keyword>
<name>A0A1M5JI80_9ALTE</name>
<dbReference type="PANTHER" id="PTHR48081:SF6">
    <property type="entry name" value="PEPTIDASE S9 PROLYL OLIGOPEPTIDASE CATALYTIC DOMAIN-CONTAINING PROTEIN"/>
    <property type="match status" value="1"/>
</dbReference>
<dbReference type="Pfam" id="PF20434">
    <property type="entry name" value="BD-FAE"/>
    <property type="match status" value="1"/>
</dbReference>
<dbReference type="RefSeq" id="WP_073322065.1">
    <property type="nucleotide sequence ID" value="NZ_FQWD01000003.1"/>
</dbReference>
<dbReference type="OrthoDB" id="9771666at2"/>
<evidence type="ECO:0000256" key="2">
    <source>
        <dbReference type="SAM" id="SignalP"/>
    </source>
</evidence>
<dbReference type="InterPro" id="IPR050300">
    <property type="entry name" value="GDXG_lipolytic_enzyme"/>
</dbReference>
<evidence type="ECO:0000259" key="3">
    <source>
        <dbReference type="Pfam" id="PF20434"/>
    </source>
</evidence>
<proteinExistence type="predicted"/>
<keyword evidence="2" id="KW-0732">Signal</keyword>
<dbReference type="STRING" id="634436.SAMN05216361_2111"/>
<accession>A0A1M5JI80</accession>
<feature type="domain" description="BD-FAE-like" evidence="3">
    <location>
        <begin position="171"/>
        <end position="214"/>
    </location>
</feature>
<dbReference type="EMBL" id="FQWD01000003">
    <property type="protein sequence ID" value="SHG40294.1"/>
    <property type="molecule type" value="Genomic_DNA"/>
</dbReference>
<reference evidence="5" key="1">
    <citation type="submission" date="2016-11" db="EMBL/GenBank/DDBJ databases">
        <authorList>
            <person name="Varghese N."/>
            <person name="Submissions S."/>
        </authorList>
    </citation>
    <scope>NUCLEOTIDE SEQUENCE [LARGE SCALE GENOMIC DNA]</scope>
    <source>
        <strain evidence="5">CGMCC 1.8995</strain>
    </source>
</reference>
<dbReference type="Gene3D" id="3.40.50.1820">
    <property type="entry name" value="alpha/beta hydrolase"/>
    <property type="match status" value="1"/>
</dbReference>
<dbReference type="Proteomes" id="UP000184520">
    <property type="component" value="Unassembled WGS sequence"/>
</dbReference>
<dbReference type="InterPro" id="IPR029058">
    <property type="entry name" value="AB_hydrolase_fold"/>
</dbReference>
<dbReference type="InterPro" id="IPR049492">
    <property type="entry name" value="BD-FAE-like_dom"/>
</dbReference>
<gene>
    <name evidence="4" type="ORF">SAMN05216361_2111</name>
</gene>
<evidence type="ECO:0000256" key="1">
    <source>
        <dbReference type="ARBA" id="ARBA00022801"/>
    </source>
</evidence>
<evidence type="ECO:0000313" key="4">
    <source>
        <dbReference type="EMBL" id="SHG40294.1"/>
    </source>
</evidence>
<feature type="signal peptide" evidence="2">
    <location>
        <begin position="1"/>
        <end position="23"/>
    </location>
</feature>
<evidence type="ECO:0000313" key="5">
    <source>
        <dbReference type="Proteomes" id="UP000184520"/>
    </source>
</evidence>
<dbReference type="PANTHER" id="PTHR48081">
    <property type="entry name" value="AB HYDROLASE SUPERFAMILY PROTEIN C4A8.06C"/>
    <property type="match status" value="1"/>
</dbReference>
<feature type="chain" id="PRO_5013200429" evidence="2">
    <location>
        <begin position="24"/>
        <end position="311"/>
    </location>
</feature>
<dbReference type="GO" id="GO:0016787">
    <property type="term" value="F:hydrolase activity"/>
    <property type="evidence" value="ECO:0007669"/>
    <property type="project" value="UniProtKB-KW"/>
</dbReference>
<dbReference type="AlphaFoldDB" id="A0A1M5JI80"/>
<organism evidence="4 5">
    <name type="scientific">Marisediminitalea aggregata</name>
    <dbReference type="NCBI Taxonomy" id="634436"/>
    <lineage>
        <taxon>Bacteria</taxon>
        <taxon>Pseudomonadati</taxon>
        <taxon>Pseudomonadota</taxon>
        <taxon>Gammaproteobacteria</taxon>
        <taxon>Alteromonadales</taxon>
        <taxon>Alteromonadaceae</taxon>
        <taxon>Marisediminitalea</taxon>
    </lineage>
</organism>
<keyword evidence="1" id="KW-0378">Hydrolase</keyword>
<sequence>MKALLKCALLLVISASGLSTAFAQQPQGISMKNTEAQAFLGTPIRLYPDNTDMQTGDREQWGHLSLSLPGGFTSNQYLIRNVTNPSLYAFLPEPGTSTGTAVIVAPGGAFLSLAVQTEGADIARALNKRGITAFVLTYTLNKTPRDIPGYQKIVADVFGAKARGEEPDIFVPQAPQDALTALRYVKTHASKYNVDPAKIGFMGFSAGAMTSISASIADTDNRPAFLGYVYGPMNAIEVPANAPPLFAAIALDDGLFGRMGLELVGAWQKQNLPVELHAYEKGEHGFGAGRPGTTSMGMIDQFVAWLATHNM</sequence>